<dbReference type="EMBL" id="LFMY01000004">
    <property type="protein sequence ID" value="OKL61595.1"/>
    <property type="molecule type" value="Genomic_DNA"/>
</dbReference>
<feature type="compositionally biased region" description="Acidic residues" evidence="1">
    <location>
        <begin position="82"/>
        <end position="94"/>
    </location>
</feature>
<dbReference type="PANTHER" id="PTHR28122:SF1">
    <property type="entry name" value="E3 UBIQUITIN-PROTEIN LIGASE SUBSTRATE RECEPTOR MMS22"/>
    <property type="match status" value="1"/>
</dbReference>
<sequence length="2186" mass="248561">MEAWRNTGYVPDSDEDDEFESQGTTNAHAKDEGLPTVHNAELQSRTSRGEENDAEDVKTVVDEAVESSQSIGLRDTQQKVEDVEDNASSSEDELQVTGALPKKPTSSYTSKPPTDQSGLVFDDDSSLSSLSPPPSKINSPEGTQQLPQIDDFHHTQSQRFVVRDEKKSPEEGSASQKSMDLLPPSDIPVEVLHDLIQPARRSLRQRQPIQLHPYLIEDAKYRGQFKNSGIKPIRIPTAEHVPADHQKESQEGSILDAPESPPSSPPSEFIYSPSSPPDPYRSPRSDRRHRTPKQISHSTLEQDQSQAHKRRKLFHASQAKVERQKRSSFQVVINQANSPSSNESIRPVDIPPSPPRSGSLPSGILRRDGFRFPPGFTPPPNTAISKSTPLLSADANDSALHDKMEIDVSNDEPIDELPTLDEDSDDEGIPNEENLKVKRLQRRIKGVLPASWLRLDLKNQGERATNSSSERRQVDSHAIHAEPTKGVARKVVRAQASTIQSPTIHRWDKILSDSSDSDSDAAVRKDAREVSVEFVGPSNLHNETVDDIPEDNRIDDMFPRVPRSFFGPKKSRLSRPKTSKANHDNHNNRSLVKNPLRLQTQNRNGVSHPKIRVSRPRAPKLGILDAPDMAQLPRKEQPQFLRIAARQVRSRRDQGRSSPNRKFFRMTTLEETEDTNKLLRDWKKGTMKQRKLPMVRSSNHVRQPLRNIQANTQAIGESEYLATYSKASANQARPERLKEISSTSETETLAQSASFSATQEQAVQKFAKRSRARNMKVISRSLAIHSLKRSTARPVESENVGSQETSSAAFSMPLAELNKAYRKRPITLDRFLSTRKHPSEKVPVHVPLADRDQSKINPSARPNQTRLKFSRKRPPTRIDMSDLDAVPHMASSESQQCISIASVDDTRCTYDLQGFRNYKVFSVDFGIVPVHVGTYFHSSTFIGEGVLSRSINLSMRNLDQDAGFAIIESDEQRYRWGPWNEQVSSEIGTVIDAIIRDTVASGSSDQLPLDPDPFHIFTSVIKYINDKLHFFDPVDRISFIERIELLVCKIRDHVSTFNHTRDTELKRCLKLASLNTILAGQIQQIASHELVNISRQELTLNLVKDISRQLLLIIFSHPGLQNIYQFYENNRRIEFREAGIRDGFPAVEAYVIAFQLLRSSHHFKDLLEETLFLSSGDKASTMSIQHLEDSWKAIFTTIPLNEIDEFGHTRPGLRFRAKQDNWSTIRSLVLMVLDAYSLDPERPAHYINYCRAVFQRCFLLMVAWGWRDCKAILHTLFSFYAKNMLYNLKTEETFSSPSFLDMLDSNPLIEIEAGDSCFHLFLKILGSGLRYLSQVHDKKAMKNIAWRFLPNHGRIYPKEKALDREDLNALRNHHDLLCTLYWAVPDGCRPRLQIIRNLVDPATSHLETCNLSIRSWRRLVHFKLSTNEEDLGLKPFAEWYEYFTSELVRQHLLAKTEVEEQAKGQIRFSTQVLESTISHNQRQIEAILSSTVAAMKSAIQSTRSLEQACLLLEGVPFAKLLGLFGPTNSRVNPIINQALQIVIDFVSKESPAVVAVVPAINEDSQEYGDWSAIEEVYDEISEAAAPSTAIQYLHDTVQPIVSELLSNCFGQEKSPEDSLLLKVTECWSCMAQSFVKNGLHHWNSYLNSFSKHSWTALRTTPQTKKFAPQFLASCIEKDKRFFVDCRLQILEIWSSCLVERTSMLKFQHRLTEVLLNEQEGLLLFKNLPFYRREDNRYHITLSEFTDRRVSLISSLLSNMREHLEELEGSGFSARLSDARDEYRELVMALMSSMKANYQELNQSGKVAQGQYVEFVHRIVSFMQEHSQAICPLDKYFTDPTCFPPPKRDPEYIVARLKGYGVRLPSRKAAKALVTFLQSVCEVAALDDKQDDLVDQLCACMDDTYDDTYESGDVNKPTLRFFLFQCVFPAYIEYSLNHAAAWILVVPIAKAVSRAAQKLLYDIDINDHDCITSTSSIFGVIIESIQKGFRRVFDYSYYVQESSALLVLHCFVQMMDSMLQVLDYINRNGFYDAHNMSMLKTLRGYTVSARRVLVGSSTIVDPHTDEPPPSETPVRHCDVPSLFTETRAFAARELQTCLATNWSKHEGRYYIRRGKEGKEVRSHIVKLREIVDPEEAKATFVDAANKFLSRLELFNDFDESDLQLRPFLTETITTYDVHEKDIDDFII</sequence>
<dbReference type="Pfam" id="PF09462">
    <property type="entry name" value="Mus7"/>
    <property type="match status" value="1"/>
</dbReference>
<dbReference type="STRING" id="1441469.A0A225B421"/>
<dbReference type="Proteomes" id="UP000214365">
    <property type="component" value="Unassembled WGS sequence"/>
</dbReference>
<dbReference type="GO" id="GO:0005634">
    <property type="term" value="C:nucleus"/>
    <property type="evidence" value="ECO:0007669"/>
    <property type="project" value="InterPro"/>
</dbReference>
<keyword evidence="3" id="KW-1185">Reference proteome</keyword>
<evidence type="ECO:0000256" key="1">
    <source>
        <dbReference type="SAM" id="MobiDB-lite"/>
    </source>
</evidence>
<feature type="compositionally biased region" description="Basic and acidic residues" evidence="1">
    <location>
        <begin position="47"/>
        <end position="61"/>
    </location>
</feature>
<evidence type="ECO:0000313" key="2">
    <source>
        <dbReference type="EMBL" id="OKL61595.1"/>
    </source>
</evidence>
<gene>
    <name evidence="2" type="ORF">UA08_03164</name>
</gene>
<evidence type="ECO:0000313" key="3">
    <source>
        <dbReference type="Proteomes" id="UP000214365"/>
    </source>
</evidence>
<dbReference type="RefSeq" id="XP_020121716.1">
    <property type="nucleotide sequence ID" value="XM_020266301.1"/>
</dbReference>
<feature type="compositionally biased region" description="Basic and acidic residues" evidence="1">
    <location>
        <begin position="161"/>
        <end position="170"/>
    </location>
</feature>
<feature type="compositionally biased region" description="Basic residues" evidence="1">
    <location>
        <begin position="569"/>
        <end position="580"/>
    </location>
</feature>
<dbReference type="PANTHER" id="PTHR28122">
    <property type="entry name" value="E3 UBIQUITIN-PROTEIN LIGASE SUBSTRATE RECEPTOR MMS22"/>
    <property type="match status" value="1"/>
</dbReference>
<protein>
    <submittedName>
        <fullName evidence="2">Uncharacterized protein</fullName>
    </submittedName>
</protein>
<name>A0A225B421_TALAT</name>
<feature type="compositionally biased region" description="Polar residues" evidence="1">
    <location>
        <begin position="293"/>
        <end position="305"/>
    </location>
</feature>
<comment type="caution">
    <text evidence="2">The sequence shown here is derived from an EMBL/GenBank/DDBJ whole genome shotgun (WGS) entry which is preliminary data.</text>
</comment>
<feature type="compositionally biased region" description="Basic and acidic residues" evidence="1">
    <location>
        <begin position="241"/>
        <end position="250"/>
    </location>
</feature>
<dbReference type="GO" id="GO:0035361">
    <property type="term" value="C:Cul8-RING ubiquitin ligase complex"/>
    <property type="evidence" value="ECO:0007669"/>
    <property type="project" value="TreeGrafter"/>
</dbReference>
<feature type="compositionally biased region" description="Polar residues" evidence="1">
    <location>
        <begin position="327"/>
        <end position="344"/>
    </location>
</feature>
<feature type="region of interest" description="Disordered" evidence="1">
    <location>
        <begin position="236"/>
        <end position="367"/>
    </location>
</feature>
<feature type="region of interest" description="Disordered" evidence="1">
    <location>
        <begin position="1"/>
        <end position="185"/>
    </location>
</feature>
<feature type="compositionally biased region" description="Polar residues" evidence="1">
    <location>
        <begin position="104"/>
        <end position="117"/>
    </location>
</feature>
<feature type="compositionally biased region" description="Polar residues" evidence="1">
    <location>
        <begin position="136"/>
        <end position="147"/>
    </location>
</feature>
<feature type="region of interest" description="Disordered" evidence="1">
    <location>
        <begin position="534"/>
        <end position="593"/>
    </location>
</feature>
<reference evidence="2 3" key="1">
    <citation type="submission" date="2015-06" db="EMBL/GenBank/DDBJ databases">
        <title>Talaromyces atroroseus IBT 11181 draft genome.</title>
        <authorList>
            <person name="Rasmussen K.B."/>
            <person name="Rasmussen S."/>
            <person name="Petersen B."/>
            <person name="Sicheritz-Ponten T."/>
            <person name="Mortensen U.H."/>
            <person name="Thrane U."/>
        </authorList>
    </citation>
    <scope>NUCLEOTIDE SEQUENCE [LARGE SCALE GENOMIC DNA]</scope>
    <source>
        <strain evidence="2 3">IBT 11181</strain>
    </source>
</reference>
<dbReference type="GO" id="GO:0031297">
    <property type="term" value="P:replication fork processing"/>
    <property type="evidence" value="ECO:0007669"/>
    <property type="project" value="InterPro"/>
</dbReference>
<organism evidence="2 3">
    <name type="scientific">Talaromyces atroroseus</name>
    <dbReference type="NCBI Taxonomy" id="1441469"/>
    <lineage>
        <taxon>Eukaryota</taxon>
        <taxon>Fungi</taxon>
        <taxon>Dikarya</taxon>
        <taxon>Ascomycota</taxon>
        <taxon>Pezizomycotina</taxon>
        <taxon>Eurotiomycetes</taxon>
        <taxon>Eurotiomycetidae</taxon>
        <taxon>Eurotiales</taxon>
        <taxon>Trichocomaceae</taxon>
        <taxon>Talaromyces</taxon>
        <taxon>Talaromyces sect. Trachyspermi</taxon>
    </lineage>
</organism>
<dbReference type="OrthoDB" id="2386201at2759"/>
<feature type="compositionally biased region" description="Acidic residues" evidence="1">
    <location>
        <begin position="408"/>
        <end position="430"/>
    </location>
</feature>
<feature type="region of interest" description="Disordered" evidence="1">
    <location>
        <begin position="405"/>
        <end position="430"/>
    </location>
</feature>
<accession>A0A225B421</accession>
<feature type="region of interest" description="Disordered" evidence="1">
    <location>
        <begin position="460"/>
        <end position="485"/>
    </location>
</feature>
<feature type="compositionally biased region" description="Basic and acidic residues" evidence="1">
    <location>
        <begin position="469"/>
        <end position="483"/>
    </location>
</feature>
<dbReference type="InterPro" id="IPR019021">
    <property type="entry name" value="Mms22"/>
</dbReference>
<dbReference type="GO" id="GO:0000724">
    <property type="term" value="P:double-strand break repair via homologous recombination"/>
    <property type="evidence" value="ECO:0007669"/>
    <property type="project" value="TreeGrafter"/>
</dbReference>
<proteinExistence type="predicted"/>
<dbReference type="GeneID" id="31002919"/>